<dbReference type="EMBL" id="AP014836">
    <property type="protein sequence ID" value="BAW80680.1"/>
    <property type="molecule type" value="Genomic_DNA"/>
</dbReference>
<gene>
    <name evidence="2" type="ORF">TAO_1310</name>
</gene>
<reference evidence="2 3" key="1">
    <citation type="journal article" date="2017" name="ISME J.">
        <title>An acid-tolerant ammonia-oxidizing ?-proteobacterium from soil.</title>
        <authorList>
            <person name="Hayatsu M."/>
            <person name="Tago K."/>
            <person name="Uchiyama I."/>
            <person name="Toyoda A."/>
            <person name="Wang Y."/>
            <person name="Shimomura Y."/>
            <person name="Okubo T."/>
            <person name="Kurisu F."/>
            <person name="Hirono Y."/>
            <person name="Nonaka K."/>
            <person name="Akiyama H."/>
            <person name="Itoh T."/>
            <person name="Takami H."/>
        </authorList>
    </citation>
    <scope>NUCLEOTIDE SEQUENCE [LARGE SCALE GENOMIC DNA]</scope>
    <source>
        <strain evidence="2 3">TAO100</strain>
    </source>
</reference>
<keyword evidence="3" id="KW-1185">Reference proteome</keyword>
<evidence type="ECO:0000259" key="1">
    <source>
        <dbReference type="Pfam" id="PF18643"/>
    </source>
</evidence>
<dbReference type="Proteomes" id="UP000243679">
    <property type="component" value="Chromosome"/>
</dbReference>
<accession>A0A1Q2SNH8</accession>
<name>A0A1Q2SNH8_9GAMM</name>
<protein>
    <submittedName>
        <fullName evidence="2">Hypothetical conserved protein</fullName>
    </submittedName>
</protein>
<evidence type="ECO:0000313" key="2">
    <source>
        <dbReference type="EMBL" id="BAW80680.1"/>
    </source>
</evidence>
<proteinExistence type="predicted"/>
<evidence type="ECO:0000313" key="3">
    <source>
        <dbReference type="Proteomes" id="UP000243679"/>
    </source>
</evidence>
<dbReference type="AlphaFoldDB" id="A0A1Q2SNH8"/>
<dbReference type="InterPro" id="IPR041551">
    <property type="entry name" value="RE_BsaWI"/>
</dbReference>
<dbReference type="Pfam" id="PF18643">
    <property type="entry name" value="RE_BsaWI"/>
    <property type="match status" value="1"/>
</dbReference>
<organism evidence="2 3">
    <name type="scientific">Candidatus Nitrosoglobus terrae</name>
    <dbReference type="NCBI Taxonomy" id="1630141"/>
    <lineage>
        <taxon>Bacteria</taxon>
        <taxon>Pseudomonadati</taxon>
        <taxon>Pseudomonadota</taxon>
        <taxon>Gammaproteobacteria</taxon>
        <taxon>Chromatiales</taxon>
        <taxon>Chromatiaceae</taxon>
        <taxon>Candidatus Nitrosoglobus</taxon>
    </lineage>
</organism>
<sequence>MYLFIKAKEAGLIKENVFITTKLSKFKKLVAIHVDGETQKPDMDLVLYGVGKDDAIKDLMIISLKTSLRERAGQTYKWKLLLEIATSDNPIKTKYNINYPLNKIPIVCFATINFYNEINNPQHRGMFKFFDKSFIGKPIKADFIDNLSSLIDFANNKLS</sequence>
<dbReference type="KEGG" id="ntt:TAO_1310"/>
<feature type="domain" description="BsaWI restriction endonuclease type 2" evidence="1">
    <location>
        <begin position="21"/>
        <end position="95"/>
    </location>
</feature>